<protein>
    <submittedName>
        <fullName evidence="2">Uncharacterized protein</fullName>
    </submittedName>
</protein>
<dbReference type="Proteomes" id="UP000217033">
    <property type="component" value="Unassembled WGS sequence"/>
</dbReference>
<name>A0ABX4H5H6_9BACT</name>
<feature type="compositionally biased region" description="Basic and acidic residues" evidence="1">
    <location>
        <begin position="131"/>
        <end position="140"/>
    </location>
</feature>
<feature type="region of interest" description="Disordered" evidence="1">
    <location>
        <begin position="106"/>
        <end position="140"/>
    </location>
</feature>
<comment type="caution">
    <text evidence="2">The sequence shown here is derived from an EMBL/GenBank/DDBJ whole genome shotgun (WGS) entry which is preliminary data.</text>
</comment>
<reference evidence="2" key="1">
    <citation type="submission" date="2017-08" db="EMBL/GenBank/DDBJ databases">
        <authorList>
            <person name="Alvarez-Ponce D."/>
            <person name="Weitzman C.L."/>
            <person name="Tillett R.L."/>
            <person name="Sandmeier F.C."/>
            <person name="Tracy C.R."/>
        </authorList>
    </citation>
    <scope>NUCLEOTIDE SEQUENCE [LARGE SCALE GENOMIC DNA]</scope>
    <source>
        <strain evidence="2">PS6</strain>
    </source>
</reference>
<dbReference type="RefSeq" id="WP_084232674.1">
    <property type="nucleotide sequence ID" value="NZ_FWXE01000011.1"/>
</dbReference>
<evidence type="ECO:0000256" key="1">
    <source>
        <dbReference type="SAM" id="MobiDB-lite"/>
    </source>
</evidence>
<gene>
    <name evidence="2" type="ORF">CJF60_00015</name>
</gene>
<accession>A0ABX4H5H6</accession>
<organism evidence="2 3">
    <name type="scientific">Mycoplasmopsis agassizii</name>
    <dbReference type="NCBI Taxonomy" id="33922"/>
    <lineage>
        <taxon>Bacteria</taxon>
        <taxon>Bacillati</taxon>
        <taxon>Mycoplasmatota</taxon>
        <taxon>Mycoplasmoidales</taxon>
        <taxon>Metamycoplasmataceae</taxon>
        <taxon>Mycoplasmopsis</taxon>
    </lineage>
</organism>
<evidence type="ECO:0000313" key="3">
    <source>
        <dbReference type="Proteomes" id="UP000217033"/>
    </source>
</evidence>
<keyword evidence="3" id="KW-1185">Reference proteome</keyword>
<dbReference type="EMBL" id="NQMN01000001">
    <property type="protein sequence ID" value="PAF55062.1"/>
    <property type="molecule type" value="Genomic_DNA"/>
</dbReference>
<evidence type="ECO:0000313" key="2">
    <source>
        <dbReference type="EMBL" id="PAF55062.1"/>
    </source>
</evidence>
<proteinExistence type="predicted"/>
<sequence length="140" mass="16354">MKFVPKNTSIWDNTDHKYVKNRLQDFVKEHHLEVEEILTTQSSTGEITYVINAVAIPIYKHKREKTNFPVVVLRLDELIEDYEITFAREYLKTDIRTGKVTFNISASGVPKMEDDENEENKNDDENSNEEDANKKEKNSC</sequence>